<dbReference type="InterPro" id="IPR001173">
    <property type="entry name" value="Glyco_trans_2-like"/>
</dbReference>
<evidence type="ECO:0000259" key="1">
    <source>
        <dbReference type="Pfam" id="PF00535"/>
    </source>
</evidence>
<dbReference type="PANTHER" id="PTHR43685:SF2">
    <property type="entry name" value="GLYCOSYLTRANSFERASE 2-LIKE DOMAIN-CONTAINING PROTEIN"/>
    <property type="match status" value="1"/>
</dbReference>
<dbReference type="Pfam" id="PF00535">
    <property type="entry name" value="Glycos_transf_2"/>
    <property type="match status" value="1"/>
</dbReference>
<dbReference type="Proteomes" id="UP001108123">
    <property type="component" value="Unassembled WGS sequence"/>
</dbReference>
<keyword evidence="3" id="KW-0808">Transferase</keyword>
<dbReference type="RefSeq" id="WP_154485117.1">
    <property type="nucleotide sequence ID" value="NZ_JAHLOA010000001.1"/>
</dbReference>
<name>A0A844FKH9_9FIRM</name>
<dbReference type="EMBL" id="JAKNID010000042">
    <property type="protein sequence ID" value="MCG4565645.1"/>
    <property type="molecule type" value="Genomic_DNA"/>
</dbReference>
<accession>A0A844FKH9</accession>
<dbReference type="Gene3D" id="3.90.550.10">
    <property type="entry name" value="Spore Coat Polysaccharide Biosynthesis Protein SpsA, Chain A"/>
    <property type="match status" value="1"/>
</dbReference>
<feature type="domain" description="Glycosyltransferase 2-like" evidence="1">
    <location>
        <begin position="34"/>
        <end position="148"/>
    </location>
</feature>
<dbReference type="InterPro" id="IPR050834">
    <property type="entry name" value="Glycosyltransf_2"/>
</dbReference>
<evidence type="ECO:0000313" key="5">
    <source>
        <dbReference type="Proteomes" id="UP001108123"/>
    </source>
</evidence>
<dbReference type="InterPro" id="IPR029044">
    <property type="entry name" value="Nucleotide-diphossugar_trans"/>
</dbReference>
<dbReference type="OrthoDB" id="6713581at2"/>
<gene>
    <name evidence="3" type="ORF">FYJ27_12275</name>
    <name evidence="2" type="ORF">L0P62_09305</name>
</gene>
<evidence type="ECO:0000313" key="2">
    <source>
        <dbReference type="EMBL" id="MCG4565645.1"/>
    </source>
</evidence>
<reference evidence="3 4" key="1">
    <citation type="submission" date="2019-08" db="EMBL/GenBank/DDBJ databases">
        <title>In-depth cultivation of the pig gut microbiome towards novel bacterial diversity and tailored functional studies.</title>
        <authorList>
            <person name="Wylensek D."/>
            <person name="Hitch T.C.A."/>
            <person name="Clavel T."/>
        </authorList>
    </citation>
    <scope>NUCLEOTIDE SEQUENCE [LARGE SCALE GENOMIC DNA]</scope>
    <source>
        <strain evidence="3 4">Med78-601-WT-4W-RMD-3</strain>
    </source>
</reference>
<keyword evidence="5" id="KW-1185">Reference proteome</keyword>
<evidence type="ECO:0000313" key="4">
    <source>
        <dbReference type="Proteomes" id="UP000462760"/>
    </source>
</evidence>
<dbReference type="AlphaFoldDB" id="A0A844FKH9"/>
<keyword evidence="2" id="KW-0328">Glycosyltransferase</keyword>
<dbReference type="Proteomes" id="UP000462760">
    <property type="component" value="Unassembled WGS sequence"/>
</dbReference>
<dbReference type="PANTHER" id="PTHR43685">
    <property type="entry name" value="GLYCOSYLTRANSFERASE"/>
    <property type="match status" value="1"/>
</dbReference>
<dbReference type="SUPFAM" id="SSF53448">
    <property type="entry name" value="Nucleotide-diphospho-sugar transferases"/>
    <property type="match status" value="1"/>
</dbReference>
<evidence type="ECO:0000313" key="3">
    <source>
        <dbReference type="EMBL" id="MSS44450.1"/>
    </source>
</evidence>
<dbReference type="EMBL" id="VULR01000031">
    <property type="protein sequence ID" value="MSS44450.1"/>
    <property type="molecule type" value="Genomic_DNA"/>
</dbReference>
<sequence length="264" mass="31167">MNKNILHPVNKSTELKISSHIYKNIDIKNNGVSIISCTNKKGFMENILNNYNRQTHEKKELIIILNNNNLKIDLWKKATQKYKNINIYQLDEKISLGQCLNYGVEKSSYDIIAKFDNDDYYGPLYTSDSLKAFKFTEADLIGKSTTFVFFQDEKILALKNINKDNRYVYRVEGATMFFKKSLLNTISFRNKNLGEDMYFCKDCINKGFKIYSTNKFHYLYIRNSNWNHTWSIKNKDLLRKSKVISRDKNFLHILDSFINVTNFK</sequence>
<proteinExistence type="predicted"/>
<protein>
    <submittedName>
        <fullName evidence="3">Glycosyltransferase</fullName>
        <ecNumber evidence="2">2.4.-.-</ecNumber>
    </submittedName>
</protein>
<dbReference type="EC" id="2.4.-.-" evidence="2"/>
<dbReference type="GO" id="GO:0016757">
    <property type="term" value="F:glycosyltransferase activity"/>
    <property type="evidence" value="ECO:0007669"/>
    <property type="project" value="UniProtKB-KW"/>
</dbReference>
<reference evidence="2" key="2">
    <citation type="submission" date="2022-01" db="EMBL/GenBank/DDBJ databases">
        <title>Collection of gut derived symbiotic bacterial strains cultured from healthy donors.</title>
        <authorList>
            <person name="Lin H."/>
            <person name="Kohout C."/>
            <person name="Waligurski E."/>
            <person name="Pamer E.G."/>
        </authorList>
    </citation>
    <scope>NUCLEOTIDE SEQUENCE</scope>
    <source>
        <strain evidence="2">MSK.14.39</strain>
    </source>
</reference>
<organism evidence="3 4">
    <name type="scientific">Anaerosalibacter bizertensis</name>
    <dbReference type="NCBI Taxonomy" id="932217"/>
    <lineage>
        <taxon>Bacteria</taxon>
        <taxon>Bacillati</taxon>
        <taxon>Bacillota</taxon>
        <taxon>Tissierellia</taxon>
        <taxon>Tissierellales</taxon>
        <taxon>Sporanaerobacteraceae</taxon>
        <taxon>Anaerosalibacter</taxon>
    </lineage>
</organism>
<comment type="caution">
    <text evidence="3">The sequence shown here is derived from an EMBL/GenBank/DDBJ whole genome shotgun (WGS) entry which is preliminary data.</text>
</comment>